<dbReference type="GO" id="GO:0009288">
    <property type="term" value="C:bacterial-type flagellum"/>
    <property type="evidence" value="ECO:0007669"/>
    <property type="project" value="UniProtKB-SubCell"/>
</dbReference>
<organism evidence="6 7">
    <name type="scientific">Erythrobacter aureus</name>
    <dbReference type="NCBI Taxonomy" id="2182384"/>
    <lineage>
        <taxon>Bacteria</taxon>
        <taxon>Pseudomonadati</taxon>
        <taxon>Pseudomonadota</taxon>
        <taxon>Alphaproteobacteria</taxon>
        <taxon>Sphingomonadales</taxon>
        <taxon>Erythrobacteraceae</taxon>
        <taxon>Erythrobacter/Porphyrobacter group</taxon>
        <taxon>Erythrobacter</taxon>
    </lineage>
</organism>
<dbReference type="AlphaFoldDB" id="A0A345YJN3"/>
<sequence length="302" mass="33221">MDRIATIPLQRIMTDGIQRSQSRLGETQQDLATGRRVHSYADLGSNAVRSISAHSMLSRHKAEMQVSKHVETTLGLYDTHLTNMDNQLTEMRTQMLTALGNEDGTGLQEAFEGAFERFRDSLNADEGGVYLFGGSSSEVKPFMPKDFQAAQWNPTVNAFRSDGNQAKATIGENHTMTFGIGAREAGEQIYDAFRTLSQAAPFKDGEMTWGNKTAIRTALEQLDDGLGKLRNVNGENGRKMAKLDAITEAAEKRSLVFERIISESEDADLGKVATDLAKHQASLQASYSVFARLSSLSLTNYL</sequence>
<evidence type="ECO:0000313" key="7">
    <source>
        <dbReference type="Proteomes" id="UP000254508"/>
    </source>
</evidence>
<keyword evidence="4" id="KW-0975">Bacterial flagellum</keyword>
<proteinExistence type="inferred from homology"/>
<dbReference type="EMBL" id="CP031358">
    <property type="protein sequence ID" value="AXK44135.1"/>
    <property type="molecule type" value="Genomic_DNA"/>
</dbReference>
<keyword evidence="6" id="KW-0969">Cilium</keyword>
<evidence type="ECO:0000256" key="4">
    <source>
        <dbReference type="ARBA" id="ARBA00023143"/>
    </source>
</evidence>
<dbReference type="Pfam" id="PF00669">
    <property type="entry name" value="Flagellin_N"/>
    <property type="match status" value="1"/>
</dbReference>
<dbReference type="InterPro" id="IPR001029">
    <property type="entry name" value="Flagellin_N"/>
</dbReference>
<keyword evidence="6" id="KW-0614">Plasmid</keyword>
<accession>A0A345YJN3</accession>
<dbReference type="Proteomes" id="UP000254508">
    <property type="component" value="Plasmid unnamed"/>
</dbReference>
<protein>
    <submittedName>
        <fullName evidence="6">Flagellin</fullName>
    </submittedName>
</protein>
<gene>
    <name evidence="6" type="ORF">DVR09_16925</name>
</gene>
<dbReference type="OrthoDB" id="7432056at2"/>
<comment type="similarity">
    <text evidence="3">Belongs to the bacterial flagellin family.</text>
</comment>
<keyword evidence="7" id="KW-1185">Reference proteome</keyword>
<dbReference type="InterPro" id="IPR001492">
    <property type="entry name" value="Flagellin"/>
</dbReference>
<evidence type="ECO:0000256" key="1">
    <source>
        <dbReference type="ARBA" id="ARBA00004365"/>
    </source>
</evidence>
<dbReference type="GO" id="GO:0005198">
    <property type="term" value="F:structural molecule activity"/>
    <property type="evidence" value="ECO:0007669"/>
    <property type="project" value="InterPro"/>
</dbReference>
<evidence type="ECO:0000313" key="6">
    <source>
        <dbReference type="EMBL" id="AXK44135.1"/>
    </source>
</evidence>
<feature type="domain" description="Flagellin N-terminal" evidence="5">
    <location>
        <begin position="9"/>
        <end position="135"/>
    </location>
</feature>
<evidence type="ECO:0000259" key="5">
    <source>
        <dbReference type="Pfam" id="PF00669"/>
    </source>
</evidence>
<dbReference type="KEGG" id="err:DVR09_16925"/>
<dbReference type="PANTHER" id="PTHR42792:SF1">
    <property type="entry name" value="FLAGELLAR HOOK-ASSOCIATED PROTEIN 3"/>
    <property type="match status" value="1"/>
</dbReference>
<comment type="subcellular location">
    <subcellularLocation>
        <location evidence="1">Bacterial flagellum</location>
    </subcellularLocation>
    <subcellularLocation>
        <location evidence="2">Secreted</location>
    </subcellularLocation>
</comment>
<keyword evidence="6" id="KW-0966">Cell projection</keyword>
<dbReference type="SUPFAM" id="SSF64518">
    <property type="entry name" value="Phase 1 flagellin"/>
    <property type="match status" value="1"/>
</dbReference>
<dbReference type="PANTHER" id="PTHR42792">
    <property type="entry name" value="FLAGELLIN"/>
    <property type="match status" value="1"/>
</dbReference>
<name>A0A345YJN3_9SPHN</name>
<dbReference type="GO" id="GO:0005576">
    <property type="term" value="C:extracellular region"/>
    <property type="evidence" value="ECO:0007669"/>
    <property type="project" value="UniProtKB-SubCell"/>
</dbReference>
<keyword evidence="6" id="KW-0282">Flagellum</keyword>
<reference evidence="6 7" key="1">
    <citation type="submission" date="2018-07" db="EMBL/GenBank/DDBJ databases">
        <title>Genome sequence of Erythrobacter strain YH-07, an antagonistic bacterium isolated from Yellow Sea.</title>
        <authorList>
            <person name="Tang T."/>
            <person name="Liu Q."/>
            <person name="Sun X."/>
        </authorList>
    </citation>
    <scope>NUCLEOTIDE SEQUENCE [LARGE SCALE GENOMIC DNA]</scope>
    <source>
        <strain evidence="6 7">YH-07</strain>
        <plasmid evidence="6 7">unnamed</plasmid>
    </source>
</reference>
<geneLocation type="plasmid" evidence="6 7">
    <name>unnamed</name>
</geneLocation>
<evidence type="ECO:0000256" key="3">
    <source>
        <dbReference type="ARBA" id="ARBA00005709"/>
    </source>
</evidence>
<dbReference type="Gene3D" id="1.20.1330.10">
    <property type="entry name" value="f41 fragment of flagellin, N-terminal domain"/>
    <property type="match status" value="1"/>
</dbReference>
<evidence type="ECO:0000256" key="2">
    <source>
        <dbReference type="ARBA" id="ARBA00004613"/>
    </source>
</evidence>